<feature type="domain" description="Resolvase/invertase-type recombinase catalytic" evidence="2">
    <location>
        <begin position="21"/>
        <end position="169"/>
    </location>
</feature>
<dbReference type="Pfam" id="PF07508">
    <property type="entry name" value="Recombinase"/>
    <property type="match status" value="1"/>
</dbReference>
<dbReference type="GO" id="GO:0003677">
    <property type="term" value="F:DNA binding"/>
    <property type="evidence" value="ECO:0007669"/>
    <property type="project" value="InterPro"/>
</dbReference>
<dbReference type="Gene3D" id="3.40.50.1390">
    <property type="entry name" value="Resolvase, N-terminal catalytic domain"/>
    <property type="match status" value="1"/>
</dbReference>
<gene>
    <name evidence="5" type="ORF">1018</name>
    <name evidence="4" type="ORF">373</name>
</gene>
<dbReference type="EMBL" id="CGIH01000018">
    <property type="protein sequence ID" value="CFX33026.1"/>
    <property type="molecule type" value="Genomic_DNA"/>
</dbReference>
<sequence>MKKVTKIAQNKTNLTEQTKLRVAAYCRVSTDSDEQLESLDAQIKHYESYVNANPEWEFAGLYYDEGISGTKKEKRPELLRMIADCEDRKIDLIVTKSISRFARNTTDCLELVRKLLDLDVFIFFEKENINTGSMESELMLSILSGLAESESVSISENNKWSIKRRFQNGTYKISYPPYGYDNVDGEMVINKSQAKIVRFIFAEILSGKGTHKIANELNRRKVPTKKGGRWTSTTIRGMVSNEKYTGDVIFQKTYTDEYFNRHNNNGEKDQYLIRNHHEPIISHEDFETAQDIIDQRAKEKGLEKQNTKYQNRYSFSGKITCGQCGGTFKRRSHSSGRHRIAWCCSTHIANIKKCSMKYVPESAIEYAFVTMMNKLIFGHAVVLKPLLVSLRGMSSDETLENIRALDKKLEENTEQRNVLVGLMTKGYLEPAVYNKSNNELLQEAERLRRQKESITRFLNNDFQNLSEVSALLQYATKASMLTGFDGELFKRYVEKVLVYSREEIGFELKCGITLKERLVR</sequence>
<dbReference type="Proteomes" id="UP000045545">
    <property type="component" value="Unassembled WGS sequence"/>
</dbReference>
<dbReference type="Pfam" id="PF00239">
    <property type="entry name" value="Resolvase"/>
    <property type="match status" value="1"/>
</dbReference>
<dbReference type="RefSeq" id="WP_046495097.1">
    <property type="nucleotide sequence ID" value="NZ_CGIH01000004.1"/>
</dbReference>
<dbReference type="InterPro" id="IPR025827">
    <property type="entry name" value="Zn_ribbon_recom_dom"/>
</dbReference>
<feature type="domain" description="Recombinase" evidence="3">
    <location>
        <begin position="177"/>
        <end position="299"/>
    </location>
</feature>
<dbReference type="STRING" id="690567.1018"/>
<dbReference type="PANTHER" id="PTHR30461:SF23">
    <property type="entry name" value="DNA RECOMBINASE-RELATED"/>
    <property type="match status" value="1"/>
</dbReference>
<evidence type="ECO:0000313" key="6">
    <source>
        <dbReference type="Proteomes" id="UP000045545"/>
    </source>
</evidence>
<dbReference type="PROSITE" id="PS51737">
    <property type="entry name" value="RECOMBINASE_DNA_BIND"/>
    <property type="match status" value="1"/>
</dbReference>
<dbReference type="FunFam" id="3.90.1750.20:FF:000007">
    <property type="entry name" value="Site-specific recombinase"/>
    <property type="match status" value="1"/>
</dbReference>
<evidence type="ECO:0000259" key="3">
    <source>
        <dbReference type="PROSITE" id="PS51737"/>
    </source>
</evidence>
<dbReference type="OrthoDB" id="1839742at2"/>
<dbReference type="EMBL" id="CGIH01000004">
    <property type="protein sequence ID" value="CFX06639.1"/>
    <property type="molecule type" value="Genomic_DNA"/>
</dbReference>
<dbReference type="InterPro" id="IPR050639">
    <property type="entry name" value="SSR_resolvase"/>
</dbReference>
<dbReference type="PANTHER" id="PTHR30461">
    <property type="entry name" value="DNA-INVERTASE FROM LAMBDOID PROPHAGE"/>
    <property type="match status" value="1"/>
</dbReference>
<evidence type="ECO:0000313" key="5">
    <source>
        <dbReference type="EMBL" id="CFX33026.1"/>
    </source>
</evidence>
<dbReference type="GO" id="GO:0000150">
    <property type="term" value="F:DNA strand exchange activity"/>
    <property type="evidence" value="ECO:0007669"/>
    <property type="project" value="InterPro"/>
</dbReference>
<dbReference type="SMART" id="SM00857">
    <property type="entry name" value="Resolvase"/>
    <property type="match status" value="1"/>
</dbReference>
<evidence type="ECO:0000259" key="2">
    <source>
        <dbReference type="PROSITE" id="PS51736"/>
    </source>
</evidence>
<reference evidence="4 6" key="1">
    <citation type="submission" date="2015-03" db="EMBL/GenBank/DDBJ databases">
        <authorList>
            <person name="Strepis Nikolaos"/>
        </authorList>
    </citation>
    <scope>NUCLEOTIDE SEQUENCE [LARGE SCALE GENOMIC DNA]</scope>
    <source>
        <strain evidence="4 6">OL-4</strain>
    </source>
</reference>
<dbReference type="AlphaFoldDB" id="A0A0E4C7P9"/>
<name>A0A0E4C7P9_9FIRM</name>
<dbReference type="PROSITE" id="PS51736">
    <property type="entry name" value="RECOMBINASES_3"/>
    <property type="match status" value="1"/>
</dbReference>
<dbReference type="SUPFAM" id="SSF53041">
    <property type="entry name" value="Resolvase-like"/>
    <property type="match status" value="1"/>
</dbReference>
<dbReference type="InterPro" id="IPR036162">
    <property type="entry name" value="Resolvase-like_N_sf"/>
</dbReference>
<evidence type="ECO:0000313" key="4">
    <source>
        <dbReference type="EMBL" id="CFX06639.1"/>
    </source>
</evidence>
<accession>A0A0E4C7P9</accession>
<feature type="coiled-coil region" evidence="1">
    <location>
        <begin position="395"/>
        <end position="457"/>
    </location>
</feature>
<dbReference type="CDD" id="cd00338">
    <property type="entry name" value="Ser_Recombinase"/>
    <property type="match status" value="1"/>
</dbReference>
<evidence type="ECO:0000256" key="1">
    <source>
        <dbReference type="SAM" id="Coils"/>
    </source>
</evidence>
<organism evidence="4 6">
    <name type="scientific">Syntrophomonas zehnderi OL-4</name>
    <dbReference type="NCBI Taxonomy" id="690567"/>
    <lineage>
        <taxon>Bacteria</taxon>
        <taxon>Bacillati</taxon>
        <taxon>Bacillota</taxon>
        <taxon>Clostridia</taxon>
        <taxon>Eubacteriales</taxon>
        <taxon>Syntrophomonadaceae</taxon>
        <taxon>Syntrophomonas</taxon>
    </lineage>
</organism>
<proteinExistence type="predicted"/>
<keyword evidence="6" id="KW-1185">Reference proteome</keyword>
<dbReference type="InterPro" id="IPR011109">
    <property type="entry name" value="DNA_bind_recombinase_dom"/>
</dbReference>
<dbReference type="InterPro" id="IPR006119">
    <property type="entry name" value="Resolv_N"/>
</dbReference>
<keyword evidence="1" id="KW-0175">Coiled coil</keyword>
<dbReference type="Gene3D" id="3.90.1750.20">
    <property type="entry name" value="Putative Large Serine Recombinase, Chain B, Domain 2"/>
    <property type="match status" value="1"/>
</dbReference>
<dbReference type="InterPro" id="IPR038109">
    <property type="entry name" value="DNA_bind_recomb_sf"/>
</dbReference>
<protein>
    <submittedName>
        <fullName evidence="4">Recombinase</fullName>
    </submittedName>
</protein>
<dbReference type="Pfam" id="PF13408">
    <property type="entry name" value="Zn_ribbon_recom"/>
    <property type="match status" value="1"/>
</dbReference>